<reference evidence="4 5" key="1">
    <citation type="submission" date="2019-03" db="EMBL/GenBank/DDBJ databases">
        <title>Genomics of glacier-inhabiting Cryobacterium strains.</title>
        <authorList>
            <person name="Liu Q."/>
            <person name="Xin Y.-H."/>
        </authorList>
    </citation>
    <scope>NUCLEOTIDE SEQUENCE [LARGE SCALE GENOMIC DNA]</scope>
    <source>
        <strain evidence="4 5">Sr39</strain>
    </source>
</reference>
<gene>
    <name evidence="4" type="ORF">E3T39_06135</name>
</gene>
<evidence type="ECO:0000313" key="5">
    <source>
        <dbReference type="Proteomes" id="UP000298170"/>
    </source>
</evidence>
<dbReference type="OrthoDB" id="4625746at2"/>
<keyword evidence="5" id="KW-1185">Reference proteome</keyword>
<evidence type="ECO:0000256" key="1">
    <source>
        <dbReference type="ARBA" id="ARBA00022553"/>
    </source>
</evidence>
<name>A0A4R9AIB4_9MICO</name>
<dbReference type="InterPro" id="IPR008984">
    <property type="entry name" value="SMAD_FHA_dom_sf"/>
</dbReference>
<dbReference type="PROSITE" id="PS50006">
    <property type="entry name" value="FHA_DOMAIN"/>
    <property type="match status" value="1"/>
</dbReference>
<sequence>MSAQCRFCDAPVKPNSMFCSACGQLVSQPVPSSARSAVPPPFGGSTATSRPPIVGSPRPMAAPAPVPLPPLATAAPAAVLGMAAAVIGPPATPGQQTDLPAASAVAAPTAVARAVRFESGQIVELTGGIVFGRKPSGKSVPTGFVGVVIPDDTRQVSRAHIAVDSRTSPPTVTDLGSANGSEIERAGHRQALQQNAPVYLEPGDRLWLGSVAIDVL</sequence>
<dbReference type="EMBL" id="SOHJ01000004">
    <property type="protein sequence ID" value="TFD61617.1"/>
    <property type="molecule type" value="Genomic_DNA"/>
</dbReference>
<dbReference type="CDD" id="cd00060">
    <property type="entry name" value="FHA"/>
    <property type="match status" value="1"/>
</dbReference>
<evidence type="ECO:0000313" key="4">
    <source>
        <dbReference type="EMBL" id="TFD61617.1"/>
    </source>
</evidence>
<dbReference type="Gene3D" id="2.60.200.20">
    <property type="match status" value="1"/>
</dbReference>
<dbReference type="InterPro" id="IPR000253">
    <property type="entry name" value="FHA_dom"/>
</dbReference>
<organism evidence="4 5">
    <name type="scientific">Cryobacterium suzukii</name>
    <dbReference type="NCBI Taxonomy" id="1259198"/>
    <lineage>
        <taxon>Bacteria</taxon>
        <taxon>Bacillati</taxon>
        <taxon>Actinomycetota</taxon>
        <taxon>Actinomycetes</taxon>
        <taxon>Micrococcales</taxon>
        <taxon>Microbacteriaceae</taxon>
        <taxon>Cryobacterium</taxon>
    </lineage>
</organism>
<dbReference type="AlphaFoldDB" id="A0A4R9AIB4"/>
<proteinExistence type="predicted"/>
<dbReference type="Proteomes" id="UP000298170">
    <property type="component" value="Unassembled WGS sequence"/>
</dbReference>
<keyword evidence="1" id="KW-0597">Phosphoprotein</keyword>
<protein>
    <submittedName>
        <fullName evidence="4">FHA domain-containing protein</fullName>
    </submittedName>
</protein>
<feature type="domain" description="FHA" evidence="3">
    <location>
        <begin position="129"/>
        <end position="184"/>
    </location>
</feature>
<comment type="caution">
    <text evidence="4">The sequence shown here is derived from an EMBL/GenBank/DDBJ whole genome shotgun (WGS) entry which is preliminary data.</text>
</comment>
<accession>A0A4R9AIB4</accession>
<dbReference type="Pfam" id="PF00498">
    <property type="entry name" value="FHA"/>
    <property type="match status" value="1"/>
</dbReference>
<evidence type="ECO:0000256" key="2">
    <source>
        <dbReference type="SAM" id="MobiDB-lite"/>
    </source>
</evidence>
<evidence type="ECO:0000259" key="3">
    <source>
        <dbReference type="PROSITE" id="PS50006"/>
    </source>
</evidence>
<dbReference type="SUPFAM" id="SSF49879">
    <property type="entry name" value="SMAD/FHA domain"/>
    <property type="match status" value="1"/>
</dbReference>
<feature type="region of interest" description="Disordered" evidence="2">
    <location>
        <begin position="33"/>
        <end position="58"/>
    </location>
</feature>